<keyword evidence="1" id="KW-0472">Membrane</keyword>
<feature type="transmembrane region" description="Helical" evidence="1">
    <location>
        <begin position="149"/>
        <end position="169"/>
    </location>
</feature>
<dbReference type="AlphaFoldDB" id="A0A1H2UKI7"/>
<dbReference type="PANTHER" id="PTHR23028:SF134">
    <property type="entry name" value="PUTATIVE (AFU_ORTHOLOGUE AFUA_4G08520)-RELATED"/>
    <property type="match status" value="1"/>
</dbReference>
<dbReference type="Proteomes" id="UP000198539">
    <property type="component" value="Unassembled WGS sequence"/>
</dbReference>
<feature type="transmembrane region" description="Helical" evidence="1">
    <location>
        <begin position="317"/>
        <end position="337"/>
    </location>
</feature>
<keyword evidence="3" id="KW-0378">Hydrolase</keyword>
<evidence type="ECO:0000256" key="1">
    <source>
        <dbReference type="SAM" id="Phobius"/>
    </source>
</evidence>
<dbReference type="GO" id="GO:0016787">
    <property type="term" value="F:hydrolase activity"/>
    <property type="evidence" value="ECO:0007669"/>
    <property type="project" value="UniProtKB-KW"/>
</dbReference>
<feature type="transmembrane region" description="Helical" evidence="1">
    <location>
        <begin position="596"/>
        <end position="619"/>
    </location>
</feature>
<feature type="transmembrane region" description="Helical" evidence="1">
    <location>
        <begin position="800"/>
        <end position="823"/>
    </location>
</feature>
<feature type="domain" description="Acyltransferase 3" evidence="2">
    <location>
        <begin position="23"/>
        <end position="366"/>
    </location>
</feature>
<organism evidence="3 4">
    <name type="scientific">Roseicitreum antarcticum</name>
    <dbReference type="NCBI Taxonomy" id="564137"/>
    <lineage>
        <taxon>Bacteria</taxon>
        <taxon>Pseudomonadati</taxon>
        <taxon>Pseudomonadota</taxon>
        <taxon>Alphaproteobacteria</taxon>
        <taxon>Rhodobacterales</taxon>
        <taxon>Paracoccaceae</taxon>
        <taxon>Roseicitreum</taxon>
    </lineage>
</organism>
<feature type="transmembrane region" description="Helical" evidence="1">
    <location>
        <begin position="107"/>
        <end position="129"/>
    </location>
</feature>
<feature type="transmembrane region" description="Helical" evidence="1">
    <location>
        <begin position="244"/>
        <end position="263"/>
    </location>
</feature>
<feature type="transmembrane region" description="Helical" evidence="1">
    <location>
        <begin position="625"/>
        <end position="644"/>
    </location>
</feature>
<dbReference type="STRING" id="564137.SAMN04488238_102415"/>
<sequence>MIHSSSVAFPPQTRAQDAARLLALDGLRGVAAVIVVVFHYMAMLHPQMVPRYGAAPHWLADTPLAIFWNGEFAVLVFFVLSGFVMAAAAERRADHLLSNTVTRYFRLAIPVTASVLLALFWLTLIPTAARDLAAAMPAPSAWLSYSVQGDLPSVWAGLYDGVAGSFIAGASPINNVLWTMQVELVGSVALFVVYWIGRHHTALRFAALAGFAALGLFLIRDAYLCFVTGALLYEAQKRGLLQRLPGWVGLLALVAGIMLGAPAEGFIGRMELAGVPTRFHPGNTWGLTAVLAATFLMLAALRLAPFATLLSTRLPQWFGRLSFALYLVHVPLLYTFVASAQLNLEMPPGLLFAVYIAMTFAISQAFTLLVDEPSLRMVQRMRRYLAGRRLPGAEHANQVPVVTKPLWPWVLGGMAMIALPALMNGAPFIYFDSVYYVSSTDAIRTALEGLLSFGSDTAATGADLAASAPQLAGDVAMPAGPADGATEVVYRNRSLYFRIIASAMQAVGGGWPMIALYGALTTWMLALIWTRGLGRRLTGRWLAGVGAIGLLTPLGLFAGLAMPDLLAGLLILAVALLVACWHSLTRMQRAILCTTALFAMISHGSHLLLGAALGAGLLATTLRRPGATLGALAVLASVGGAALLDTASVRLLERSDDRTIIHRPHLTAHLIDSQVGTHYLRRHCPESGFAVCAYADQAPMHWIGFLFADHNLPTGPFPNDPVAMSIALSEEQTRFALAVFADAPLRTLGFAMAASAEQLVRFASNGVQMPPAIFEERAITFPGSVQAATRASVIHGNPGLLGALTLTTWIVVLAALIFGGRAARQLYLDAQRRRDALPVGRALSTAANTIAGLNQAAEGRIVRTHGTESRAAQARKVEMLRRAHLHQGLLIVAVLLAGIVLNAVICGVLASPYDRFQARVIWLLPVAMLALVALVHPPKMPNADPEDN</sequence>
<protein>
    <submittedName>
        <fullName evidence="3">Peptidoglycan/LPS O-acetylase OafA/YrhL, contains acyltransferase and SGNH-hydrolase domains</fullName>
    </submittedName>
</protein>
<feature type="transmembrane region" description="Helical" evidence="1">
    <location>
        <begin position="283"/>
        <end position="305"/>
    </location>
</feature>
<dbReference type="InterPro" id="IPR002656">
    <property type="entry name" value="Acyl_transf_3_dom"/>
</dbReference>
<reference evidence="3 4" key="1">
    <citation type="submission" date="2016-10" db="EMBL/GenBank/DDBJ databases">
        <authorList>
            <person name="de Groot N.N."/>
        </authorList>
    </citation>
    <scope>NUCLEOTIDE SEQUENCE [LARGE SCALE GENOMIC DNA]</scope>
    <source>
        <strain evidence="3 4">CGMCC 1.8894</strain>
    </source>
</reference>
<keyword evidence="1" id="KW-1133">Transmembrane helix</keyword>
<dbReference type="RefSeq" id="WP_092886316.1">
    <property type="nucleotide sequence ID" value="NZ_FNOM01000002.1"/>
</dbReference>
<keyword evidence="3" id="KW-0012">Acyltransferase</keyword>
<name>A0A1H2UKI7_9RHOB</name>
<feature type="transmembrane region" description="Helical" evidence="1">
    <location>
        <begin position="349"/>
        <end position="370"/>
    </location>
</feature>
<accession>A0A1H2UKI7</accession>
<feature type="transmembrane region" description="Helical" evidence="1">
    <location>
        <begin position="889"/>
        <end position="910"/>
    </location>
</feature>
<gene>
    <name evidence="3" type="ORF">SAMN04488238_102415</name>
</gene>
<keyword evidence="1" id="KW-0812">Transmembrane</keyword>
<dbReference type="EMBL" id="FNOM01000002">
    <property type="protein sequence ID" value="SDW56696.1"/>
    <property type="molecule type" value="Genomic_DNA"/>
</dbReference>
<feature type="transmembrane region" description="Helical" evidence="1">
    <location>
        <begin position="208"/>
        <end position="232"/>
    </location>
</feature>
<keyword evidence="4" id="KW-1185">Reference proteome</keyword>
<feature type="transmembrane region" description="Helical" evidence="1">
    <location>
        <begin position="66"/>
        <end position="86"/>
    </location>
</feature>
<dbReference type="OrthoDB" id="9796461at2"/>
<dbReference type="GO" id="GO:0016747">
    <property type="term" value="F:acyltransferase activity, transferring groups other than amino-acyl groups"/>
    <property type="evidence" value="ECO:0007669"/>
    <property type="project" value="InterPro"/>
</dbReference>
<evidence type="ECO:0000313" key="3">
    <source>
        <dbReference type="EMBL" id="SDW56696.1"/>
    </source>
</evidence>
<proteinExistence type="predicted"/>
<evidence type="ECO:0000259" key="2">
    <source>
        <dbReference type="Pfam" id="PF01757"/>
    </source>
</evidence>
<dbReference type="InterPro" id="IPR050879">
    <property type="entry name" value="Acyltransferase_3"/>
</dbReference>
<keyword evidence="3" id="KW-0808">Transferase</keyword>
<dbReference type="PANTHER" id="PTHR23028">
    <property type="entry name" value="ACETYLTRANSFERASE"/>
    <property type="match status" value="1"/>
</dbReference>
<feature type="transmembrane region" description="Helical" evidence="1">
    <location>
        <begin position="566"/>
        <end position="584"/>
    </location>
</feature>
<feature type="transmembrane region" description="Helical" evidence="1">
    <location>
        <begin position="541"/>
        <end position="560"/>
    </location>
</feature>
<feature type="transmembrane region" description="Helical" evidence="1">
    <location>
        <begin position="176"/>
        <end position="196"/>
    </location>
</feature>
<feature type="transmembrane region" description="Helical" evidence="1">
    <location>
        <begin position="21"/>
        <end position="42"/>
    </location>
</feature>
<evidence type="ECO:0000313" key="4">
    <source>
        <dbReference type="Proteomes" id="UP000198539"/>
    </source>
</evidence>
<feature type="transmembrane region" description="Helical" evidence="1">
    <location>
        <begin position="511"/>
        <end position="529"/>
    </location>
</feature>
<feature type="transmembrane region" description="Helical" evidence="1">
    <location>
        <begin position="916"/>
        <end position="935"/>
    </location>
</feature>
<dbReference type="Pfam" id="PF01757">
    <property type="entry name" value="Acyl_transf_3"/>
    <property type="match status" value="1"/>
</dbReference>
<feature type="transmembrane region" description="Helical" evidence="1">
    <location>
        <begin position="406"/>
        <end position="431"/>
    </location>
</feature>